<dbReference type="AlphaFoldDB" id="A0A1E5HDD9"/>
<name>A0A1E5HDD9_9ENTE</name>
<keyword evidence="2" id="KW-1185">Reference proteome</keyword>
<dbReference type="Proteomes" id="UP000094469">
    <property type="component" value="Unassembled WGS sequence"/>
</dbReference>
<sequence>MSKTVKDILKWKESKQEFGLGIDGYVCFFMELVDNYESKINGNKRNIKTIKRSNLDKEATDYVIHQLFIINENAARELMNGLGMEDPYISEENKSHLENKSKF</sequence>
<dbReference type="RefSeq" id="WP_069639598.1">
    <property type="nucleotide sequence ID" value="NZ_JAFBEZ010000017.1"/>
</dbReference>
<dbReference type="EMBL" id="MIKC01000009">
    <property type="protein sequence ID" value="OEG22951.1"/>
    <property type="molecule type" value="Genomic_DNA"/>
</dbReference>
<protein>
    <submittedName>
        <fullName evidence="1">Uncharacterized protein</fullName>
    </submittedName>
</protein>
<accession>A0A1E5HDD9</accession>
<evidence type="ECO:0000313" key="1">
    <source>
        <dbReference type="EMBL" id="OEG22951.1"/>
    </source>
</evidence>
<reference evidence="2" key="1">
    <citation type="submission" date="2016-09" db="EMBL/GenBank/DDBJ databases">
        <authorList>
            <person name="Gulvik C.A."/>
        </authorList>
    </citation>
    <scope>NUCLEOTIDE SEQUENCE [LARGE SCALE GENOMIC DNA]</scope>
    <source>
        <strain evidence="2">LMG 26676</strain>
    </source>
</reference>
<dbReference type="STRING" id="1131292.BCR24_13935"/>
<evidence type="ECO:0000313" key="2">
    <source>
        <dbReference type="Proteomes" id="UP000094469"/>
    </source>
</evidence>
<organism evidence="1 2">
    <name type="scientific">Enterococcus ureilyticus</name>
    <dbReference type="NCBI Taxonomy" id="1131292"/>
    <lineage>
        <taxon>Bacteria</taxon>
        <taxon>Bacillati</taxon>
        <taxon>Bacillota</taxon>
        <taxon>Bacilli</taxon>
        <taxon>Lactobacillales</taxon>
        <taxon>Enterococcaceae</taxon>
        <taxon>Enterococcus</taxon>
    </lineage>
</organism>
<gene>
    <name evidence="1" type="ORF">BCR24_13935</name>
</gene>
<comment type="caution">
    <text evidence="1">The sequence shown here is derived from an EMBL/GenBank/DDBJ whole genome shotgun (WGS) entry which is preliminary data.</text>
</comment>
<proteinExistence type="predicted"/>